<protein>
    <submittedName>
        <fullName evidence="2">Type IV pilus assembly protein PilO</fullName>
    </submittedName>
</protein>
<dbReference type="OrthoDB" id="9802133at2"/>
<dbReference type="Pfam" id="PF04350">
    <property type="entry name" value="PilO"/>
    <property type="match status" value="1"/>
</dbReference>
<keyword evidence="3" id="KW-1185">Reference proteome</keyword>
<dbReference type="Proteomes" id="UP000004605">
    <property type="component" value="Unassembled WGS sequence"/>
</dbReference>
<comment type="caution">
    <text evidence="2">The sequence shown here is derived from an EMBL/GenBank/DDBJ whole genome shotgun (WGS) entry which is preliminary data.</text>
</comment>
<evidence type="ECO:0000256" key="1">
    <source>
        <dbReference type="SAM" id="Phobius"/>
    </source>
</evidence>
<dbReference type="GO" id="GO:0043683">
    <property type="term" value="P:type IV pilus assembly"/>
    <property type="evidence" value="ECO:0007669"/>
    <property type="project" value="InterPro"/>
</dbReference>
<dbReference type="PANTHER" id="PTHR39555:SF1">
    <property type="entry name" value="TYPE IV PILUS INNER MEMBRANE COMPONENT PILO"/>
    <property type="match status" value="1"/>
</dbReference>
<dbReference type="InterPro" id="IPR007445">
    <property type="entry name" value="PilO"/>
</dbReference>
<dbReference type="GO" id="GO:0043107">
    <property type="term" value="P:type IV pilus-dependent motility"/>
    <property type="evidence" value="ECO:0007669"/>
    <property type="project" value="InterPro"/>
</dbReference>
<gene>
    <name evidence="2" type="ORF">VII00023_04597</name>
</gene>
<evidence type="ECO:0000313" key="2">
    <source>
        <dbReference type="EMBL" id="EGU29671.1"/>
    </source>
</evidence>
<organism evidence="2 3">
    <name type="scientific">Vibrio ichthyoenteri ATCC 700023</name>
    <dbReference type="NCBI Taxonomy" id="870968"/>
    <lineage>
        <taxon>Bacteria</taxon>
        <taxon>Pseudomonadati</taxon>
        <taxon>Pseudomonadota</taxon>
        <taxon>Gammaproteobacteria</taxon>
        <taxon>Vibrionales</taxon>
        <taxon>Vibrionaceae</taxon>
        <taxon>Vibrio</taxon>
    </lineage>
</organism>
<dbReference type="Gene3D" id="3.30.70.60">
    <property type="match status" value="1"/>
</dbReference>
<keyword evidence="1" id="KW-0812">Transmembrane</keyword>
<keyword evidence="1" id="KW-0472">Membrane</keyword>
<evidence type="ECO:0000313" key="3">
    <source>
        <dbReference type="Proteomes" id="UP000004605"/>
    </source>
</evidence>
<reference evidence="2 3" key="1">
    <citation type="journal article" date="2012" name="Int. J. Syst. Evol. Microbiol.">
        <title>Vibrio caribbeanicus sp. nov., isolated from the marine sponge Scleritoderma cyanea.</title>
        <authorList>
            <person name="Hoffmann M."/>
            <person name="Monday S.R."/>
            <person name="Allard M.W."/>
            <person name="Strain E.A."/>
            <person name="Whittaker P."/>
            <person name="Naum M."/>
            <person name="McCarthy P.J."/>
            <person name="Lopez J.V."/>
            <person name="Fischer M."/>
            <person name="Brown E.W."/>
        </authorList>
    </citation>
    <scope>NUCLEOTIDE SEQUENCE [LARGE SCALE GENOMIC DNA]</scope>
    <source>
        <strain evidence="2 3">ATCC 700023</strain>
    </source>
</reference>
<dbReference type="InterPro" id="IPR014717">
    <property type="entry name" value="Transl_elong_EF1B/ribsomal_bS6"/>
</dbReference>
<name>F9S8J5_9VIBR</name>
<dbReference type="AlphaFoldDB" id="F9S8J5"/>
<dbReference type="PANTHER" id="PTHR39555">
    <property type="entry name" value="FIMBRIAL ASSEMBLY PROTEIN PILO-LIKE PROTEIN-RELATED"/>
    <property type="match status" value="1"/>
</dbReference>
<dbReference type="RefSeq" id="WP_006714789.1">
    <property type="nucleotide sequence ID" value="NZ_AFWF01000319.1"/>
</dbReference>
<feature type="transmembrane region" description="Helical" evidence="1">
    <location>
        <begin position="20"/>
        <end position="40"/>
    </location>
</feature>
<proteinExistence type="predicted"/>
<accession>F9S8J5</accession>
<sequence length="196" mass="22873">MIEYREWNLEELAQWPWLAQLRVLALILLLLQIIGYWWYLKPELGQLEQLKQQELGIKQSIQIKTSQLANSSQVLFQRDSLSRRYQQLSLPLSPAPELAMLLASVNEQGLKHNLTFSRIDWGQQETQNHVHRLPLNIELSGRFHDIGAFTQAIASLSPMINLVDVRWQRINPASQILHFQARAFTYQLPSKETYDD</sequence>
<keyword evidence="1" id="KW-1133">Transmembrane helix</keyword>
<dbReference type="EMBL" id="AFWF01000319">
    <property type="protein sequence ID" value="EGU29671.1"/>
    <property type="molecule type" value="Genomic_DNA"/>
</dbReference>